<comment type="caution">
    <text evidence="1">The sequence shown here is derived from an EMBL/GenBank/DDBJ whole genome shotgun (WGS) entry which is preliminary data.</text>
</comment>
<proteinExistence type="predicted"/>
<accession>T0ZWQ0</accession>
<name>T0ZWQ0_9ZZZZ</name>
<sequence length="43" mass="5069">MRIAFVSDVVYPWVKGGVESIEYEEAKELAKTNEVHMFCMRFK</sequence>
<feature type="non-terminal residue" evidence="1">
    <location>
        <position position="43"/>
    </location>
</feature>
<dbReference type="EMBL" id="AUZY01007722">
    <property type="protein sequence ID" value="EQD48988.1"/>
    <property type="molecule type" value="Genomic_DNA"/>
</dbReference>
<evidence type="ECO:0000313" key="1">
    <source>
        <dbReference type="EMBL" id="EQD48988.1"/>
    </source>
</evidence>
<dbReference type="AlphaFoldDB" id="T0ZWQ0"/>
<organism evidence="1">
    <name type="scientific">mine drainage metagenome</name>
    <dbReference type="NCBI Taxonomy" id="410659"/>
    <lineage>
        <taxon>unclassified sequences</taxon>
        <taxon>metagenomes</taxon>
        <taxon>ecological metagenomes</taxon>
    </lineage>
</organism>
<reference evidence="1" key="2">
    <citation type="journal article" date="2014" name="ISME J.">
        <title>Microbial stratification in low pH oxic and suboxic macroscopic growths along an acid mine drainage.</title>
        <authorList>
            <person name="Mendez-Garcia C."/>
            <person name="Mesa V."/>
            <person name="Sprenger R.R."/>
            <person name="Richter M."/>
            <person name="Diez M.S."/>
            <person name="Solano J."/>
            <person name="Bargiela R."/>
            <person name="Golyshina O.V."/>
            <person name="Manteca A."/>
            <person name="Ramos J.L."/>
            <person name="Gallego J.R."/>
            <person name="Llorente I."/>
            <person name="Martins Dos Santos V.A."/>
            <person name="Jensen O.N."/>
            <person name="Pelaez A.I."/>
            <person name="Sanchez J."/>
            <person name="Ferrer M."/>
        </authorList>
    </citation>
    <scope>NUCLEOTIDE SEQUENCE</scope>
</reference>
<dbReference type="Gene3D" id="3.40.50.2000">
    <property type="entry name" value="Glycogen Phosphorylase B"/>
    <property type="match status" value="1"/>
</dbReference>
<reference evidence="1" key="1">
    <citation type="submission" date="2013-08" db="EMBL/GenBank/DDBJ databases">
        <authorList>
            <person name="Mendez C."/>
            <person name="Richter M."/>
            <person name="Ferrer M."/>
            <person name="Sanchez J."/>
        </authorList>
    </citation>
    <scope>NUCLEOTIDE SEQUENCE</scope>
</reference>
<protein>
    <submittedName>
        <fullName evidence="1">Uncharacterized protein</fullName>
    </submittedName>
</protein>
<gene>
    <name evidence="1" type="ORF">B1B_11835</name>
</gene>
<dbReference type="SUPFAM" id="SSF53756">
    <property type="entry name" value="UDP-Glycosyltransferase/glycogen phosphorylase"/>
    <property type="match status" value="1"/>
</dbReference>